<name>A0A5B0NZY9_PUCGR</name>
<evidence type="ECO:0000313" key="2">
    <source>
        <dbReference type="EMBL" id="KAA1094232.1"/>
    </source>
</evidence>
<dbReference type="EMBL" id="VDEP01000438">
    <property type="protein sequence ID" value="KAA1083281.1"/>
    <property type="molecule type" value="Genomic_DNA"/>
</dbReference>
<protein>
    <submittedName>
        <fullName evidence="2">Uncharacterized protein</fullName>
    </submittedName>
</protein>
<sequence>MWFGQRHGPVVYPRCTNDVLASIPWYTLFVIESYHTCNRFRDKVFSRKDMSHTGFRDALPEPGVAPPIYFDTVVTETLRLRKMDSHYCGIGLCVADGKRLALLSPVTDWDGETSQ</sequence>
<accession>A0A5B0NZY9</accession>
<evidence type="ECO:0000313" key="4">
    <source>
        <dbReference type="Proteomes" id="UP000325313"/>
    </source>
</evidence>
<proteinExistence type="predicted"/>
<reference evidence="3 4" key="1">
    <citation type="submission" date="2019-05" db="EMBL/GenBank/DDBJ databases">
        <title>Emergence of the Ug99 lineage of the wheat stem rust pathogen through somatic hybridization.</title>
        <authorList>
            <person name="Li F."/>
            <person name="Upadhyaya N.M."/>
            <person name="Sperschneider J."/>
            <person name="Matny O."/>
            <person name="Nguyen-Phuc H."/>
            <person name="Mago R."/>
            <person name="Raley C."/>
            <person name="Miller M.E."/>
            <person name="Silverstein K.A.T."/>
            <person name="Henningsen E."/>
            <person name="Hirsch C.D."/>
            <person name="Visser B."/>
            <person name="Pretorius Z.A."/>
            <person name="Steffenson B.J."/>
            <person name="Schwessinger B."/>
            <person name="Dodds P.N."/>
            <person name="Figueroa M."/>
        </authorList>
    </citation>
    <scope>NUCLEOTIDE SEQUENCE [LARGE SCALE GENOMIC DNA]</scope>
    <source>
        <strain evidence="2">21-0</strain>
        <strain evidence="1 4">Ug99</strain>
    </source>
</reference>
<dbReference type="Proteomes" id="UP000324748">
    <property type="component" value="Unassembled WGS sequence"/>
</dbReference>
<gene>
    <name evidence="2" type="ORF">PGT21_014366</name>
    <name evidence="1" type="ORF">PGTUg99_023175</name>
</gene>
<dbReference type="Proteomes" id="UP000325313">
    <property type="component" value="Unassembled WGS sequence"/>
</dbReference>
<comment type="caution">
    <text evidence="2">The sequence shown here is derived from an EMBL/GenBank/DDBJ whole genome shotgun (WGS) entry which is preliminary data.</text>
</comment>
<evidence type="ECO:0000313" key="1">
    <source>
        <dbReference type="EMBL" id="KAA1083281.1"/>
    </source>
</evidence>
<evidence type="ECO:0000313" key="3">
    <source>
        <dbReference type="Proteomes" id="UP000324748"/>
    </source>
</evidence>
<keyword evidence="3" id="KW-1185">Reference proteome</keyword>
<dbReference type="AlphaFoldDB" id="A0A5B0NZY9"/>
<dbReference type="EMBL" id="VSWC01000079">
    <property type="protein sequence ID" value="KAA1094232.1"/>
    <property type="molecule type" value="Genomic_DNA"/>
</dbReference>
<organism evidence="2 3">
    <name type="scientific">Puccinia graminis f. sp. tritici</name>
    <dbReference type="NCBI Taxonomy" id="56615"/>
    <lineage>
        <taxon>Eukaryota</taxon>
        <taxon>Fungi</taxon>
        <taxon>Dikarya</taxon>
        <taxon>Basidiomycota</taxon>
        <taxon>Pucciniomycotina</taxon>
        <taxon>Pucciniomycetes</taxon>
        <taxon>Pucciniales</taxon>
        <taxon>Pucciniaceae</taxon>
        <taxon>Puccinia</taxon>
    </lineage>
</organism>